<name>A0A2H1HTX6_9MICO</name>
<reference evidence="2 3" key="1">
    <citation type="submission" date="2017-03" db="EMBL/GenBank/DDBJ databases">
        <authorList>
            <person name="Afonso C.L."/>
            <person name="Miller P.J."/>
            <person name="Scott M.A."/>
            <person name="Spackman E."/>
            <person name="Goraichik I."/>
            <person name="Dimitrov K.M."/>
            <person name="Suarez D.L."/>
            <person name="Swayne D.E."/>
        </authorList>
    </citation>
    <scope>NUCLEOTIDE SEQUENCE [LARGE SCALE GENOMIC DNA]</scope>
    <source>
        <strain evidence="2 3">CNRZ 918</strain>
    </source>
</reference>
<dbReference type="AlphaFoldDB" id="A0A2H1HTX6"/>
<protein>
    <recommendedName>
        <fullName evidence="4">Bacteriocin-protection, YdeI or OmpD-Associated</fullName>
    </recommendedName>
</protein>
<dbReference type="InterPro" id="IPR015018">
    <property type="entry name" value="DUF1905"/>
</dbReference>
<evidence type="ECO:0008006" key="4">
    <source>
        <dbReference type="Google" id="ProtNLM"/>
    </source>
</evidence>
<dbReference type="Pfam" id="PF08922">
    <property type="entry name" value="DUF1905"/>
    <property type="match status" value="1"/>
</dbReference>
<dbReference type="SUPFAM" id="SSF141694">
    <property type="entry name" value="AF2212/PG0164-like"/>
    <property type="match status" value="1"/>
</dbReference>
<dbReference type="Pfam" id="PF13376">
    <property type="entry name" value="OmdA"/>
    <property type="match status" value="1"/>
</dbReference>
<gene>
    <name evidence="2" type="ORF">BANT918_00484</name>
</gene>
<organism evidence="2 3">
    <name type="scientific">Brevibacterium antiquum CNRZ 918</name>
    <dbReference type="NCBI Taxonomy" id="1255637"/>
    <lineage>
        <taxon>Bacteria</taxon>
        <taxon>Bacillati</taxon>
        <taxon>Actinomycetota</taxon>
        <taxon>Actinomycetes</taxon>
        <taxon>Micrococcales</taxon>
        <taxon>Brevibacteriaceae</taxon>
        <taxon>Brevibacterium</taxon>
    </lineage>
</organism>
<evidence type="ECO:0000313" key="2">
    <source>
        <dbReference type="EMBL" id="SMX66383.1"/>
    </source>
</evidence>
<dbReference type="EMBL" id="FXZD01000001">
    <property type="protein sequence ID" value="SMX66383.1"/>
    <property type="molecule type" value="Genomic_DNA"/>
</dbReference>
<proteinExistence type="predicted"/>
<sequence length="221" mass="23847">MSLLNGSVGNWDETETGPVTDLSGIRKSRPSAETILVTMSTSKSTPLAIEFSTQLAVINDRSILRLTSDASAKLPSRGQVAAHGQVGGVDFTTVIEPDGMRGHWINVTDELSAQLGVDHADTVEVSLTPTKDWPETSIPDDFGAALDGAPELTEVWAGLTPMARWEWVRWIRATKNADTRARRVEVAISKLESGKRRPCCFDLSSCTDPELAKSGKLLGIS</sequence>
<dbReference type="InterPro" id="IPR037079">
    <property type="entry name" value="AF2212/PG0164-like_sf"/>
</dbReference>
<evidence type="ECO:0000313" key="3">
    <source>
        <dbReference type="Proteomes" id="UP000234433"/>
    </source>
</evidence>
<feature type="region of interest" description="Disordered" evidence="1">
    <location>
        <begin position="1"/>
        <end position="25"/>
    </location>
</feature>
<dbReference type="Gene3D" id="2.40.30.100">
    <property type="entry name" value="AF2212/PG0164-like"/>
    <property type="match status" value="1"/>
</dbReference>
<evidence type="ECO:0000256" key="1">
    <source>
        <dbReference type="SAM" id="MobiDB-lite"/>
    </source>
</evidence>
<dbReference type="Proteomes" id="UP000234433">
    <property type="component" value="Unassembled WGS sequence"/>
</dbReference>
<accession>A0A2H1HTX6</accession>